<comment type="similarity">
    <text evidence="7">Belongs to the DNA photolyase family.</text>
</comment>
<dbReference type="InterPro" id="IPR002081">
    <property type="entry name" value="Cryptochrome/DNA_photolyase_1"/>
</dbReference>
<dbReference type="GO" id="GO:0003677">
    <property type="term" value="F:DNA binding"/>
    <property type="evidence" value="ECO:0007669"/>
    <property type="project" value="TreeGrafter"/>
</dbReference>
<proteinExistence type="inferred from homology"/>
<feature type="binding site" evidence="5">
    <location>
        <begin position="260"/>
        <end position="267"/>
    </location>
    <ligand>
        <name>FAD</name>
        <dbReference type="ChEBI" id="CHEBI:57692"/>
    </ligand>
</feature>
<dbReference type="PROSITE" id="PS00394">
    <property type="entry name" value="DNA_PHOTOLYASES_1_1"/>
    <property type="match status" value="1"/>
</dbReference>
<reference evidence="9 10" key="1">
    <citation type="submission" date="2016-07" db="EMBL/GenBank/DDBJ databases">
        <title>Genome of Pelobium manganitolerans.</title>
        <authorList>
            <person name="Wu S."/>
            <person name="Wang G."/>
        </authorList>
    </citation>
    <scope>NUCLEOTIDE SEQUENCE [LARGE SCALE GENOMIC DNA]</scope>
    <source>
        <strain evidence="9 10">YS-25</strain>
    </source>
</reference>
<evidence type="ECO:0000256" key="5">
    <source>
        <dbReference type="PIRSR" id="PIRSR602081-1"/>
    </source>
</evidence>
<dbReference type="InterPro" id="IPR036155">
    <property type="entry name" value="Crypto/Photolyase_N_sf"/>
</dbReference>
<comment type="cofactor">
    <cofactor evidence="5">
        <name>FAD</name>
        <dbReference type="ChEBI" id="CHEBI:57692"/>
    </cofactor>
    <text evidence="5">Binds 1 FAD per subunit.</text>
</comment>
<keyword evidence="10" id="KW-1185">Reference proteome</keyword>
<dbReference type="GO" id="GO:0006950">
    <property type="term" value="P:response to stress"/>
    <property type="evidence" value="ECO:0007669"/>
    <property type="project" value="UniProtKB-ARBA"/>
</dbReference>
<dbReference type="Pfam" id="PF03441">
    <property type="entry name" value="FAD_binding_7"/>
    <property type="match status" value="1"/>
</dbReference>
<dbReference type="GO" id="GO:0006139">
    <property type="term" value="P:nucleobase-containing compound metabolic process"/>
    <property type="evidence" value="ECO:0007669"/>
    <property type="project" value="UniProtKB-ARBA"/>
</dbReference>
<evidence type="ECO:0000256" key="2">
    <source>
        <dbReference type="ARBA" id="ARBA00022630"/>
    </source>
</evidence>
<dbReference type="Gene3D" id="1.10.579.10">
    <property type="entry name" value="DNA Cyclobutane Dipyrimidine Photolyase, subunit A, domain 3"/>
    <property type="match status" value="1"/>
</dbReference>
<dbReference type="EMBL" id="MBTA01000030">
    <property type="protein sequence ID" value="RKD12343.1"/>
    <property type="molecule type" value="Genomic_DNA"/>
</dbReference>
<dbReference type="RefSeq" id="WP_120183161.1">
    <property type="nucleotide sequence ID" value="NZ_MBTA01000030.1"/>
</dbReference>
<dbReference type="SUPFAM" id="SSF52425">
    <property type="entry name" value="Cryptochrome/photolyase, N-terminal domain"/>
    <property type="match status" value="1"/>
</dbReference>
<protein>
    <submittedName>
        <fullName evidence="9">Deoxyribodipyrimidine photolyase</fullName>
    </submittedName>
</protein>
<dbReference type="InterPro" id="IPR036134">
    <property type="entry name" value="Crypto/Photolyase_FAD-like_sf"/>
</dbReference>
<evidence type="ECO:0000313" key="9">
    <source>
        <dbReference type="EMBL" id="RKD12343.1"/>
    </source>
</evidence>
<dbReference type="InterPro" id="IPR014729">
    <property type="entry name" value="Rossmann-like_a/b/a_fold"/>
</dbReference>
<dbReference type="PANTHER" id="PTHR11455">
    <property type="entry name" value="CRYPTOCHROME"/>
    <property type="match status" value="1"/>
</dbReference>
<accession>A0A419S1I5</accession>
<evidence type="ECO:0000256" key="6">
    <source>
        <dbReference type="PIRSR" id="PIRSR602081-2"/>
    </source>
</evidence>
<evidence type="ECO:0000256" key="4">
    <source>
        <dbReference type="ARBA" id="ARBA00022991"/>
    </source>
</evidence>
<keyword evidence="4 7" id="KW-0157">Chromophore</keyword>
<dbReference type="PRINTS" id="PR00147">
    <property type="entry name" value="DNAPHOTLYASE"/>
</dbReference>
<dbReference type="PROSITE" id="PS51645">
    <property type="entry name" value="PHR_CRY_ALPHA_BETA"/>
    <property type="match status" value="1"/>
</dbReference>
<feature type="site" description="Electron transfer via tryptophanyl radical" evidence="6">
    <location>
        <position position="367"/>
    </location>
</feature>
<evidence type="ECO:0000256" key="7">
    <source>
        <dbReference type="RuleBase" id="RU004182"/>
    </source>
</evidence>
<dbReference type="GO" id="GO:0009416">
    <property type="term" value="P:response to light stimulus"/>
    <property type="evidence" value="ECO:0007669"/>
    <property type="project" value="TreeGrafter"/>
</dbReference>
<dbReference type="InterPro" id="IPR005101">
    <property type="entry name" value="Cryptochr/Photolyase_FAD-bd"/>
</dbReference>
<evidence type="ECO:0000256" key="1">
    <source>
        <dbReference type="ARBA" id="ARBA00001932"/>
    </source>
</evidence>
<dbReference type="GO" id="GO:0003904">
    <property type="term" value="F:deoxyribodipyrimidine photo-lyase activity"/>
    <property type="evidence" value="ECO:0007669"/>
    <property type="project" value="TreeGrafter"/>
</dbReference>
<dbReference type="Gene3D" id="3.40.50.620">
    <property type="entry name" value="HUPs"/>
    <property type="match status" value="1"/>
</dbReference>
<feature type="binding site" evidence="5">
    <location>
        <position position="257"/>
    </location>
    <ligand>
        <name>FAD</name>
        <dbReference type="ChEBI" id="CHEBI:57692"/>
    </ligand>
</feature>
<dbReference type="Pfam" id="PF00875">
    <property type="entry name" value="DNA_photolyase"/>
    <property type="match status" value="1"/>
</dbReference>
<organism evidence="9 10">
    <name type="scientific">Pelobium manganitolerans</name>
    <dbReference type="NCBI Taxonomy" id="1842495"/>
    <lineage>
        <taxon>Bacteria</taxon>
        <taxon>Pseudomonadati</taxon>
        <taxon>Bacteroidota</taxon>
        <taxon>Sphingobacteriia</taxon>
        <taxon>Sphingobacteriales</taxon>
        <taxon>Sphingobacteriaceae</taxon>
        <taxon>Pelobium</taxon>
    </lineage>
</organism>
<dbReference type="GO" id="GO:0071949">
    <property type="term" value="F:FAD binding"/>
    <property type="evidence" value="ECO:0007669"/>
    <property type="project" value="TreeGrafter"/>
</dbReference>
<feature type="domain" description="Photolyase/cryptochrome alpha/beta" evidence="8">
    <location>
        <begin position="5"/>
        <end position="136"/>
    </location>
</feature>
<dbReference type="Gene3D" id="1.25.40.80">
    <property type="match status" value="1"/>
</dbReference>
<comment type="cofactor">
    <cofactor evidence="1">
        <name>(6R)-5,10-methylene-5,6,7,8-tetrahydrofolate</name>
        <dbReference type="ChEBI" id="CHEBI:15636"/>
    </cofactor>
</comment>
<keyword evidence="3 5" id="KW-0274">FAD</keyword>
<evidence type="ECO:0000313" key="10">
    <source>
        <dbReference type="Proteomes" id="UP000283433"/>
    </source>
</evidence>
<name>A0A419S1I5_9SPHI</name>
<gene>
    <name evidence="9" type="ORF">BCY91_11850</name>
</gene>
<dbReference type="PANTHER" id="PTHR11455:SF9">
    <property type="entry name" value="CRYPTOCHROME CIRCADIAN CLOCK 5 ISOFORM X1"/>
    <property type="match status" value="1"/>
</dbReference>
<dbReference type="AlphaFoldDB" id="A0A419S1I5"/>
<evidence type="ECO:0000256" key="3">
    <source>
        <dbReference type="ARBA" id="ARBA00022827"/>
    </source>
</evidence>
<feature type="site" description="Electron transfer via tryptophanyl radical" evidence="6">
    <location>
        <position position="344"/>
    </location>
</feature>
<dbReference type="PROSITE" id="PS00691">
    <property type="entry name" value="DNA_PHOTOLYASES_1_2"/>
    <property type="match status" value="1"/>
</dbReference>
<dbReference type="OrthoDB" id="9772484at2"/>
<dbReference type="InterPro" id="IPR006050">
    <property type="entry name" value="DNA_photolyase_N"/>
</dbReference>
<keyword evidence="9" id="KW-0456">Lyase</keyword>
<evidence type="ECO:0000259" key="8">
    <source>
        <dbReference type="PROSITE" id="PS51645"/>
    </source>
</evidence>
<dbReference type="InterPro" id="IPR018394">
    <property type="entry name" value="DNA_photolyase_1_CS_C"/>
</dbReference>
<feature type="site" description="Electron transfer via tryptophanyl radical" evidence="6">
    <location>
        <position position="291"/>
    </location>
</feature>
<feature type="binding site" evidence="5">
    <location>
        <begin position="228"/>
        <end position="232"/>
    </location>
    <ligand>
        <name>FAD</name>
        <dbReference type="ChEBI" id="CHEBI:57692"/>
    </ligand>
</feature>
<dbReference type="SUPFAM" id="SSF48173">
    <property type="entry name" value="Cryptochrome/photolyase FAD-binding domain"/>
    <property type="match status" value="1"/>
</dbReference>
<keyword evidence="2 5" id="KW-0285">Flavoprotein</keyword>
<feature type="binding site" evidence="5">
    <location>
        <position position="216"/>
    </location>
    <ligand>
        <name>FAD</name>
        <dbReference type="ChEBI" id="CHEBI:57692"/>
    </ligand>
</feature>
<sequence length="438" mass="52149">MDKEPLVIFWFRRDLRIADNTALYHALKSGVQVLPLFIFDSDILDKLHNPADARVTFIYQEIEKLKTQLEEKHHSSLLIKHGKPNDVWANLLKSYNIKSVYCNHDYEPEAIERDEAVKQLLHKNFVSFLSFKDQCIFEKEEILKDDGEPYVVFTPYKRKWLAKLKPFYYKAYPTKKYEQHFYKTKALNLPSLKQIGFEKSTLDFPNQHYQSVLRDYAQKRDYPALDATSHISLHLRFGTLSIRELVSTAVQEKSEVWLGELIWRDFYFSILYHYPHSAKDAFRKEYDHIKWRNNEKEFEAWCAGKTGYPMVDAGMRQLNETGFMHNRVRMVVASFLSKHLLIDWRWGERYFAEKLLDYELSSNVGGWQWAAGSGVDAAPYFRIFNPEEQLKKFDKNLEYVRRWIAEYDDPFKYPKPIVDHKEARERCLRVYKEALASK</sequence>
<dbReference type="Proteomes" id="UP000283433">
    <property type="component" value="Unassembled WGS sequence"/>
</dbReference>
<comment type="caution">
    <text evidence="9">The sequence shown here is derived from an EMBL/GenBank/DDBJ whole genome shotgun (WGS) entry which is preliminary data.</text>
</comment>